<dbReference type="InterPro" id="IPR024419">
    <property type="entry name" value="YvrJ"/>
</dbReference>
<dbReference type="EMBL" id="CP049742">
    <property type="protein sequence ID" value="QPC46453.1"/>
    <property type="molecule type" value="Genomic_DNA"/>
</dbReference>
<dbReference type="AlphaFoldDB" id="A0A7S8CAX9"/>
<proteinExistence type="predicted"/>
<name>A0A7S8CAX9_9BACI</name>
<evidence type="ECO:0000313" key="1">
    <source>
        <dbReference type="EMBL" id="QPC46453.1"/>
    </source>
</evidence>
<keyword evidence="2" id="KW-1185">Reference proteome</keyword>
<dbReference type="Proteomes" id="UP000593626">
    <property type="component" value="Chromosome"/>
</dbReference>
<dbReference type="Pfam" id="PF12841">
    <property type="entry name" value="YvrJ"/>
    <property type="match status" value="1"/>
</dbReference>
<organism evidence="1 2">
    <name type="scientific">Mangrovibacillus cuniculi</name>
    <dbReference type="NCBI Taxonomy" id="2593652"/>
    <lineage>
        <taxon>Bacteria</taxon>
        <taxon>Bacillati</taxon>
        <taxon>Bacillota</taxon>
        <taxon>Bacilli</taxon>
        <taxon>Bacillales</taxon>
        <taxon>Bacillaceae</taxon>
        <taxon>Mangrovibacillus</taxon>
    </lineage>
</organism>
<reference evidence="1 2" key="1">
    <citation type="submission" date="2019-07" db="EMBL/GenBank/DDBJ databases">
        <title>Genome sequence of 2 isolates from Red Sea Mangroves.</title>
        <authorList>
            <person name="Sefrji F."/>
            <person name="Michoud G."/>
            <person name="Merlino G."/>
            <person name="Daffonchio D."/>
        </authorList>
    </citation>
    <scope>NUCLEOTIDE SEQUENCE [LARGE SCALE GENOMIC DNA]</scope>
    <source>
        <strain evidence="1 2">R1DC41</strain>
    </source>
</reference>
<accession>A0A7S8CAX9</accession>
<sequence>MSEWIDLLSEIGFPIFVTMYLLSRIEAKLEAVNQSIVMLPDKLYRP</sequence>
<protein>
    <submittedName>
        <fullName evidence="1">YvrJ family protein</fullName>
    </submittedName>
</protein>
<gene>
    <name evidence="1" type="ORF">G8O30_05480</name>
</gene>
<dbReference type="KEGG" id="mcui:G8O30_05480"/>
<evidence type="ECO:0000313" key="2">
    <source>
        <dbReference type="Proteomes" id="UP000593626"/>
    </source>
</evidence>
<dbReference type="RefSeq" id="WP_239673975.1">
    <property type="nucleotide sequence ID" value="NZ_CP049742.1"/>
</dbReference>